<reference evidence="2" key="1">
    <citation type="submission" date="2014-01" db="EMBL/GenBank/DDBJ databases">
        <title>The genome of the white-rot fungus Pycnoporus cinnabarinus: a basidiomycete model with a versatile arsenal for lignocellulosic biomass breakdown.</title>
        <authorList>
            <person name="Levasseur A."/>
            <person name="Lomascolo A."/>
            <person name="Ruiz-Duenas F.J."/>
            <person name="Uzan E."/>
            <person name="Piumi F."/>
            <person name="Kues U."/>
            <person name="Ram A.F.J."/>
            <person name="Murat C."/>
            <person name="Haon M."/>
            <person name="Benoit I."/>
            <person name="Arfi Y."/>
            <person name="Chevret D."/>
            <person name="Drula E."/>
            <person name="Kwon M.J."/>
            <person name="Gouret P."/>
            <person name="Lesage-Meessen L."/>
            <person name="Lombard V."/>
            <person name="Mariette J."/>
            <person name="Noirot C."/>
            <person name="Park J."/>
            <person name="Patyshakuliyeva A."/>
            <person name="Wieneger R.A.B."/>
            <person name="Wosten H.A.B."/>
            <person name="Martin F."/>
            <person name="Coutinho P.M."/>
            <person name="de Vries R."/>
            <person name="Martinez A.T."/>
            <person name="Klopp C."/>
            <person name="Pontarotti P."/>
            <person name="Henrissat B."/>
            <person name="Record E."/>
        </authorList>
    </citation>
    <scope>NUCLEOTIDE SEQUENCE [LARGE SCALE GENOMIC DNA]</scope>
    <source>
        <strain evidence="2">BRFM137</strain>
    </source>
</reference>
<evidence type="ECO:0000256" key="1">
    <source>
        <dbReference type="SAM" id="Phobius"/>
    </source>
</evidence>
<keyword evidence="1" id="KW-0812">Transmembrane</keyword>
<keyword evidence="1" id="KW-0472">Membrane</keyword>
<feature type="transmembrane region" description="Helical" evidence="1">
    <location>
        <begin position="131"/>
        <end position="149"/>
    </location>
</feature>
<comment type="caution">
    <text evidence="2">The sequence shown here is derived from an EMBL/GenBank/DDBJ whole genome shotgun (WGS) entry which is preliminary data.</text>
</comment>
<dbReference type="Proteomes" id="UP000029665">
    <property type="component" value="Unassembled WGS sequence"/>
</dbReference>
<feature type="transmembrane region" description="Helical" evidence="1">
    <location>
        <begin position="179"/>
        <end position="196"/>
    </location>
</feature>
<keyword evidence="1" id="KW-1133">Transmembrane helix</keyword>
<accession>A0A060SGF5</accession>
<dbReference type="OMA" id="WYCLFVG"/>
<dbReference type="PANTHER" id="PTHR33979:SF2">
    <property type="entry name" value="PEPTIDASE M50B-LIKE-DOMAIN-CONTAINING PROTEIN"/>
    <property type="match status" value="1"/>
</dbReference>
<dbReference type="Pfam" id="PF13398">
    <property type="entry name" value="Peptidase_M50B"/>
    <property type="match status" value="1"/>
</dbReference>
<evidence type="ECO:0000313" key="3">
    <source>
        <dbReference type="Proteomes" id="UP000029665"/>
    </source>
</evidence>
<feature type="transmembrane region" description="Helical" evidence="1">
    <location>
        <begin position="155"/>
        <end position="172"/>
    </location>
</feature>
<feature type="transmembrane region" description="Helical" evidence="1">
    <location>
        <begin position="106"/>
        <end position="124"/>
    </location>
</feature>
<evidence type="ECO:0008006" key="4">
    <source>
        <dbReference type="Google" id="ProtNLM"/>
    </source>
</evidence>
<feature type="transmembrane region" description="Helical" evidence="1">
    <location>
        <begin position="35"/>
        <end position="52"/>
    </location>
</feature>
<dbReference type="HOGENOM" id="CLU_066780_0_0_1"/>
<dbReference type="PANTHER" id="PTHR33979">
    <property type="entry name" value="OS02G0221600 PROTEIN"/>
    <property type="match status" value="1"/>
</dbReference>
<protein>
    <recommendedName>
        <fullName evidence="4">Peptidase M50B-like-domain-containing protein</fullName>
    </recommendedName>
</protein>
<dbReference type="AlphaFoldDB" id="A0A060SGF5"/>
<dbReference type="EMBL" id="CCBP010000120">
    <property type="protein sequence ID" value="CDO73276.1"/>
    <property type="molecule type" value="Genomic_DNA"/>
</dbReference>
<sequence length="292" mass="31591">MSPVAPTHDQARTISLASIPLPAHTHISLSVQVPVLYVIVVYAVVIFAFWNIPGARTVINPLKLFTIGWHELCHISMAILTGGTVLKVCIDPDMGGATIVSGGHPTTILAAGYVGSTIFGGLFIMAGFDTLVSKIMSFVLGVGLIAPLALVRNKLTILLTVIYEGLLVGFWFIDHAQALRWYCLFIGVMNALYVVWDIADDKYFRKANDSDATQWSILYPRIPAHVWATLWIVFEIAVLTGFVLLGIAAFKRTPDQMAAEAGTSLFPRMGSLPSATAFDATPALSTAQFLPT</sequence>
<organism evidence="2 3">
    <name type="scientific">Pycnoporus cinnabarinus</name>
    <name type="common">Cinnabar-red polypore</name>
    <name type="synonym">Trametes cinnabarina</name>
    <dbReference type="NCBI Taxonomy" id="5643"/>
    <lineage>
        <taxon>Eukaryota</taxon>
        <taxon>Fungi</taxon>
        <taxon>Dikarya</taxon>
        <taxon>Basidiomycota</taxon>
        <taxon>Agaricomycotina</taxon>
        <taxon>Agaricomycetes</taxon>
        <taxon>Polyporales</taxon>
        <taxon>Polyporaceae</taxon>
        <taxon>Trametes</taxon>
    </lineage>
</organism>
<evidence type="ECO:0000313" key="2">
    <source>
        <dbReference type="EMBL" id="CDO73276.1"/>
    </source>
</evidence>
<dbReference type="InterPro" id="IPR049500">
    <property type="entry name" value="Peptidase_M50B-like"/>
</dbReference>
<proteinExistence type="predicted"/>
<name>A0A060SGF5_PYCCI</name>
<gene>
    <name evidence="2" type="ORF">BN946_scf185008.g38</name>
</gene>
<keyword evidence="3" id="KW-1185">Reference proteome</keyword>
<dbReference type="OrthoDB" id="40823at2759"/>
<feature type="transmembrane region" description="Helical" evidence="1">
    <location>
        <begin position="64"/>
        <end position="86"/>
    </location>
</feature>
<feature type="transmembrane region" description="Helical" evidence="1">
    <location>
        <begin position="228"/>
        <end position="250"/>
    </location>
</feature>